<organism evidence="3">
    <name type="scientific">Oryza punctata</name>
    <name type="common">Red rice</name>
    <dbReference type="NCBI Taxonomy" id="4537"/>
    <lineage>
        <taxon>Eukaryota</taxon>
        <taxon>Viridiplantae</taxon>
        <taxon>Streptophyta</taxon>
        <taxon>Embryophyta</taxon>
        <taxon>Tracheophyta</taxon>
        <taxon>Spermatophyta</taxon>
        <taxon>Magnoliopsida</taxon>
        <taxon>Liliopsida</taxon>
        <taxon>Poales</taxon>
        <taxon>Poaceae</taxon>
        <taxon>BOP clade</taxon>
        <taxon>Oryzoideae</taxon>
        <taxon>Oryzeae</taxon>
        <taxon>Oryzinae</taxon>
        <taxon>Oryza</taxon>
    </lineage>
</organism>
<dbReference type="GO" id="GO:0042026">
    <property type="term" value="P:protein refolding"/>
    <property type="evidence" value="ECO:0007669"/>
    <property type="project" value="InterPro"/>
</dbReference>
<reference evidence="3" key="1">
    <citation type="submission" date="2015-04" db="UniProtKB">
        <authorList>
            <consortium name="EnsemblPlants"/>
        </authorList>
    </citation>
    <scope>IDENTIFICATION</scope>
</reference>
<dbReference type="Proteomes" id="UP000026962">
    <property type="component" value="Chromosome 10"/>
</dbReference>
<dbReference type="FunFam" id="3.50.7.10:FF:000001">
    <property type="entry name" value="60 kDa chaperonin"/>
    <property type="match status" value="1"/>
</dbReference>
<evidence type="ECO:0000313" key="4">
    <source>
        <dbReference type="Proteomes" id="UP000026962"/>
    </source>
</evidence>
<name>A0A0E0M9I4_ORYPU</name>
<dbReference type="InterPro" id="IPR027409">
    <property type="entry name" value="GroEL-like_apical_dom_sf"/>
</dbReference>
<dbReference type="Gene3D" id="1.10.560.10">
    <property type="entry name" value="GroEL-like equatorial domain"/>
    <property type="match status" value="1"/>
</dbReference>
<dbReference type="AlphaFoldDB" id="A0A0E0M9I4"/>
<evidence type="ECO:0000313" key="3">
    <source>
        <dbReference type="EnsemblPlants" id="OPUNC10G13700.1"/>
    </source>
</evidence>
<dbReference type="InterPro" id="IPR027413">
    <property type="entry name" value="GROEL-like_equatorial_sf"/>
</dbReference>
<sequence>MKIDKGYISPHFIANQDKTSVEFENSSVLLTDQRVDDVQDMLPLLEKTTPLSVPLLIIAEDVSHTVNVAVVKCPGLGDENKAFLQDIAIMTVVDFFASDLGWCLQGATSDQLGMAQMITITSDTTTIIAHLSMRPEFEARIQQLKKDLEETTSAYLKKGFKLISLNSQEVGAATEAELEDRKLRAIMDHVDDSEEKIGVNIVGKALLVPAMMITHNAGADGPAVFEKLLASEWRVGYNAMTDKFEDLVDAGVTYHPYRVARCVLQNSVSIAGLILMTQARMFDKIKKKKSSIPQIPGMPPLQINQMLRFELVMYYH</sequence>
<dbReference type="SUPFAM" id="SSF48592">
    <property type="entry name" value="GroEL equatorial domain-like"/>
    <property type="match status" value="1"/>
</dbReference>
<dbReference type="SUPFAM" id="SSF52029">
    <property type="entry name" value="GroEL apical domain-like"/>
    <property type="match status" value="1"/>
</dbReference>
<reference evidence="3" key="2">
    <citation type="submission" date="2018-05" db="EMBL/GenBank/DDBJ databases">
        <title>OpunRS2 (Oryza punctata Reference Sequence Version 2).</title>
        <authorList>
            <person name="Zhang J."/>
            <person name="Kudrna D."/>
            <person name="Lee S."/>
            <person name="Talag J."/>
            <person name="Welchert J."/>
            <person name="Wing R.A."/>
        </authorList>
    </citation>
    <scope>NUCLEOTIDE SEQUENCE [LARGE SCALE GENOMIC DNA]</scope>
</reference>
<dbReference type="EnsemblPlants" id="OPUNC10G13700.1">
    <property type="protein sequence ID" value="OPUNC10G13700.1"/>
    <property type="gene ID" value="OPUNC10G13700"/>
</dbReference>
<dbReference type="InterPro" id="IPR002423">
    <property type="entry name" value="Cpn60/GroEL/TCP-1"/>
</dbReference>
<dbReference type="Pfam" id="PF00118">
    <property type="entry name" value="Cpn60_TCP1"/>
    <property type="match status" value="1"/>
</dbReference>
<dbReference type="GO" id="GO:0005524">
    <property type="term" value="F:ATP binding"/>
    <property type="evidence" value="ECO:0007669"/>
    <property type="project" value="InterPro"/>
</dbReference>
<proteinExistence type="inferred from homology"/>
<dbReference type="PANTHER" id="PTHR45633">
    <property type="entry name" value="60 KDA HEAT SHOCK PROTEIN, MITOCHONDRIAL"/>
    <property type="match status" value="1"/>
</dbReference>
<dbReference type="InterPro" id="IPR001844">
    <property type="entry name" value="Cpn60/GroEL"/>
</dbReference>
<keyword evidence="4" id="KW-1185">Reference proteome</keyword>
<evidence type="ECO:0000256" key="2">
    <source>
        <dbReference type="ARBA" id="ARBA00023186"/>
    </source>
</evidence>
<protein>
    <submittedName>
        <fullName evidence="3">Uncharacterized protein</fullName>
    </submittedName>
</protein>
<dbReference type="Gramene" id="OPUNC10G13700.1">
    <property type="protein sequence ID" value="OPUNC10G13700.1"/>
    <property type="gene ID" value="OPUNC10G13700"/>
</dbReference>
<keyword evidence="2" id="KW-0143">Chaperone</keyword>
<dbReference type="Gene3D" id="3.50.7.10">
    <property type="entry name" value="GroEL"/>
    <property type="match status" value="1"/>
</dbReference>
<dbReference type="GO" id="GO:0140662">
    <property type="term" value="F:ATP-dependent protein folding chaperone"/>
    <property type="evidence" value="ECO:0007669"/>
    <property type="project" value="InterPro"/>
</dbReference>
<evidence type="ECO:0000256" key="1">
    <source>
        <dbReference type="ARBA" id="ARBA00006607"/>
    </source>
</evidence>
<comment type="similarity">
    <text evidence="1">Belongs to the chaperonin (HSP60) family.</text>
</comment>
<accession>A0A0E0M9I4</accession>